<dbReference type="Gene3D" id="3.40.190.10">
    <property type="entry name" value="Periplasmic binding protein-like II"/>
    <property type="match status" value="2"/>
</dbReference>
<dbReference type="Gene3D" id="3.30.70.260">
    <property type="match status" value="1"/>
</dbReference>
<dbReference type="PROSITE" id="PS51671">
    <property type="entry name" value="ACT"/>
    <property type="match status" value="1"/>
</dbReference>
<evidence type="ECO:0000256" key="5">
    <source>
        <dbReference type="ARBA" id="ARBA00023141"/>
    </source>
</evidence>
<name>A0A1T4T2Q3_9ACTN</name>
<sequence length="329" mass="35066">MSGDRPDLGYNLLRMPNRYAYLGPEGTFTEAALRALEPGVAPEDTVPSDGVDAVFAAVRRGEATAGVVPLENSVEGGVTATLAELINGEPLIITAEVEVPVEFFLFARGGATLADIKRVATHSHALAQCRGWLSRHLPHAEATTVSSTAAAARAVAEPGAPYDAAISARIAGERYGLSPIAQDIGDRSEAATRFVRIARPGPLPEPTGTDRTSLVAFLTDDHPGALAELLDQFAVRGVNLTRLESRPTGDGLGRYCFFLDADGHVAEARVGEALMGLRRICTDIRFLGSYPRSAAGNDYTPFMPSRSNSNADFHAAAEWLERVRSGRIR</sequence>
<evidence type="ECO:0000256" key="2">
    <source>
        <dbReference type="ARBA" id="ARBA00013147"/>
    </source>
</evidence>
<dbReference type="FunFam" id="3.30.70.260:FF:000012">
    <property type="entry name" value="Prephenate dehydratase"/>
    <property type="match status" value="1"/>
</dbReference>
<dbReference type="Pfam" id="PF01842">
    <property type="entry name" value="ACT"/>
    <property type="match status" value="1"/>
</dbReference>
<keyword evidence="6 10" id="KW-0584">Phenylalanine biosynthesis</keyword>
<reference evidence="13 14" key="1">
    <citation type="submission" date="2017-02" db="EMBL/GenBank/DDBJ databases">
        <authorList>
            <person name="Peterson S.W."/>
        </authorList>
    </citation>
    <scope>NUCLEOTIDE SEQUENCE [LARGE SCALE GENOMIC DNA]</scope>
    <source>
        <strain evidence="13 14">DSM 45154</strain>
    </source>
</reference>
<dbReference type="STRING" id="1122192.SAMN02745673_04388"/>
<gene>
    <name evidence="10" type="primary">pheA</name>
    <name evidence="13" type="ORF">SAMN02745673_04388</name>
</gene>
<organism evidence="13 14">
    <name type="scientific">Marinactinospora thermotolerans DSM 45154</name>
    <dbReference type="NCBI Taxonomy" id="1122192"/>
    <lineage>
        <taxon>Bacteria</taxon>
        <taxon>Bacillati</taxon>
        <taxon>Actinomycetota</taxon>
        <taxon>Actinomycetes</taxon>
        <taxon>Streptosporangiales</taxon>
        <taxon>Nocardiopsidaceae</taxon>
        <taxon>Marinactinospora</taxon>
    </lineage>
</organism>
<dbReference type="GO" id="GO:0009094">
    <property type="term" value="P:L-phenylalanine biosynthetic process"/>
    <property type="evidence" value="ECO:0007669"/>
    <property type="project" value="UniProtKB-UniPathway"/>
</dbReference>
<evidence type="ECO:0000256" key="3">
    <source>
        <dbReference type="ARBA" id="ARBA00021872"/>
    </source>
</evidence>
<keyword evidence="4 10" id="KW-0028">Amino-acid biosynthesis</keyword>
<evidence type="ECO:0000259" key="11">
    <source>
        <dbReference type="PROSITE" id="PS51171"/>
    </source>
</evidence>
<dbReference type="InterPro" id="IPR002912">
    <property type="entry name" value="ACT_dom"/>
</dbReference>
<feature type="site" description="Essential for prephenate dehydratase activity" evidence="9">
    <location>
        <position position="192"/>
    </location>
</feature>
<evidence type="ECO:0000256" key="9">
    <source>
        <dbReference type="PIRSR" id="PIRSR001500-2"/>
    </source>
</evidence>
<evidence type="ECO:0000256" key="8">
    <source>
        <dbReference type="ARBA" id="ARBA00047848"/>
    </source>
</evidence>
<dbReference type="UniPathway" id="UPA00121">
    <property type="reaction ID" value="UER00345"/>
</dbReference>
<dbReference type="CDD" id="cd13632">
    <property type="entry name" value="PBP2_Aa-PDT_like"/>
    <property type="match status" value="1"/>
</dbReference>
<evidence type="ECO:0000259" key="12">
    <source>
        <dbReference type="PROSITE" id="PS51671"/>
    </source>
</evidence>
<dbReference type="InterPro" id="IPR001086">
    <property type="entry name" value="Preph_deHydtase"/>
</dbReference>
<dbReference type="Pfam" id="PF00800">
    <property type="entry name" value="PDT"/>
    <property type="match status" value="1"/>
</dbReference>
<evidence type="ECO:0000313" key="13">
    <source>
        <dbReference type="EMBL" id="SKA34784.1"/>
    </source>
</evidence>
<dbReference type="InterPro" id="IPR018528">
    <property type="entry name" value="Preph_deHydtase_CS"/>
</dbReference>
<dbReference type="EC" id="4.2.1.51" evidence="2 10"/>
<dbReference type="PROSITE" id="PS00857">
    <property type="entry name" value="PREPHENATE_DEHYDR_1"/>
    <property type="match status" value="1"/>
</dbReference>
<dbReference type="GO" id="GO:0005737">
    <property type="term" value="C:cytoplasm"/>
    <property type="evidence" value="ECO:0007669"/>
    <property type="project" value="TreeGrafter"/>
</dbReference>
<dbReference type="PANTHER" id="PTHR21022:SF19">
    <property type="entry name" value="PREPHENATE DEHYDRATASE-RELATED"/>
    <property type="match status" value="1"/>
</dbReference>
<dbReference type="PIRSF" id="PIRSF001500">
    <property type="entry name" value="Chor_mut_pdt_Ppr"/>
    <property type="match status" value="1"/>
</dbReference>
<dbReference type="Proteomes" id="UP000190637">
    <property type="component" value="Unassembled WGS sequence"/>
</dbReference>
<dbReference type="PROSITE" id="PS00858">
    <property type="entry name" value="PREPHENATE_DEHYDR_2"/>
    <property type="match status" value="1"/>
</dbReference>
<dbReference type="GO" id="GO:0004664">
    <property type="term" value="F:prephenate dehydratase activity"/>
    <property type="evidence" value="ECO:0007669"/>
    <property type="project" value="UniProtKB-UniRule"/>
</dbReference>
<proteinExistence type="predicted"/>
<dbReference type="PANTHER" id="PTHR21022">
    <property type="entry name" value="PREPHENATE DEHYDRATASE P PROTEIN"/>
    <property type="match status" value="1"/>
</dbReference>
<evidence type="ECO:0000256" key="10">
    <source>
        <dbReference type="RuleBase" id="RU361254"/>
    </source>
</evidence>
<keyword evidence="5 10" id="KW-0057">Aromatic amino acid biosynthesis</keyword>
<feature type="domain" description="Prephenate dehydratase" evidence="11">
    <location>
        <begin position="18"/>
        <end position="199"/>
    </location>
</feature>
<dbReference type="CDD" id="cd04905">
    <property type="entry name" value="ACT_CM-PDT"/>
    <property type="match status" value="1"/>
</dbReference>
<evidence type="ECO:0000256" key="4">
    <source>
        <dbReference type="ARBA" id="ARBA00022605"/>
    </source>
</evidence>
<dbReference type="AlphaFoldDB" id="A0A1T4T2Q3"/>
<dbReference type="InterPro" id="IPR045865">
    <property type="entry name" value="ACT-like_dom_sf"/>
</dbReference>
<dbReference type="EMBL" id="FUWS01000013">
    <property type="protein sequence ID" value="SKA34784.1"/>
    <property type="molecule type" value="Genomic_DNA"/>
</dbReference>
<protein>
    <recommendedName>
        <fullName evidence="3 10">Prephenate dehydratase</fullName>
        <shortName evidence="10">PDT</shortName>
        <ecNumber evidence="2 10">4.2.1.51</ecNumber>
    </recommendedName>
</protein>
<dbReference type="SUPFAM" id="SSF53850">
    <property type="entry name" value="Periplasmic binding protein-like II"/>
    <property type="match status" value="1"/>
</dbReference>
<dbReference type="PROSITE" id="PS51171">
    <property type="entry name" value="PREPHENATE_DEHYDR_3"/>
    <property type="match status" value="1"/>
</dbReference>
<dbReference type="SUPFAM" id="SSF55021">
    <property type="entry name" value="ACT-like"/>
    <property type="match status" value="1"/>
</dbReference>
<evidence type="ECO:0000256" key="7">
    <source>
        <dbReference type="ARBA" id="ARBA00023239"/>
    </source>
</evidence>
<dbReference type="InterPro" id="IPR008242">
    <property type="entry name" value="Chor_mutase/pphenate_deHydtase"/>
</dbReference>
<keyword evidence="7 10" id="KW-0456">Lyase</keyword>
<evidence type="ECO:0000313" key="14">
    <source>
        <dbReference type="Proteomes" id="UP000190637"/>
    </source>
</evidence>
<keyword evidence="14" id="KW-1185">Reference proteome</keyword>
<evidence type="ECO:0000256" key="6">
    <source>
        <dbReference type="ARBA" id="ARBA00023222"/>
    </source>
</evidence>
<feature type="domain" description="ACT" evidence="12">
    <location>
        <begin position="214"/>
        <end position="291"/>
    </location>
</feature>
<comment type="pathway">
    <text evidence="1 10">Amino-acid biosynthesis; L-phenylalanine biosynthesis; phenylpyruvate from prephenate: step 1/1.</text>
</comment>
<accession>A0A1T4T2Q3</accession>
<comment type="catalytic activity">
    <reaction evidence="8 10">
        <text>prephenate + H(+) = 3-phenylpyruvate + CO2 + H2O</text>
        <dbReference type="Rhea" id="RHEA:21648"/>
        <dbReference type="ChEBI" id="CHEBI:15377"/>
        <dbReference type="ChEBI" id="CHEBI:15378"/>
        <dbReference type="ChEBI" id="CHEBI:16526"/>
        <dbReference type="ChEBI" id="CHEBI:18005"/>
        <dbReference type="ChEBI" id="CHEBI:29934"/>
        <dbReference type="EC" id="4.2.1.51"/>
    </reaction>
</comment>
<evidence type="ECO:0000256" key="1">
    <source>
        <dbReference type="ARBA" id="ARBA00004741"/>
    </source>
</evidence>
<dbReference type="NCBIfam" id="NF008865">
    <property type="entry name" value="PRK11898.1"/>
    <property type="match status" value="1"/>
</dbReference>
<dbReference type="FunFam" id="3.40.190.10:FF:000064">
    <property type="entry name" value="Prephenate dehydratase"/>
    <property type="match status" value="1"/>
</dbReference>